<dbReference type="Proteomes" id="UP000663686">
    <property type="component" value="Chromosome"/>
</dbReference>
<dbReference type="InterPro" id="IPR027417">
    <property type="entry name" value="P-loop_NTPase"/>
</dbReference>
<dbReference type="Gene3D" id="3.40.50.300">
    <property type="entry name" value="P-loop containing nucleotide triphosphate hydrolases"/>
    <property type="match status" value="2"/>
</dbReference>
<evidence type="ECO:0000313" key="2">
    <source>
        <dbReference type="EMBL" id="QRK86869.1"/>
    </source>
</evidence>
<dbReference type="EMBL" id="CP069352">
    <property type="protein sequence ID" value="QRK86869.1"/>
    <property type="molecule type" value="Genomic_DNA"/>
</dbReference>
<keyword evidence="3" id="KW-1185">Reference proteome</keyword>
<name>A0ABX7GN41_9PSED</name>
<dbReference type="SUPFAM" id="SSF52540">
    <property type="entry name" value="P-loop containing nucleoside triphosphate hydrolases"/>
    <property type="match status" value="1"/>
</dbReference>
<dbReference type="NCBIfam" id="NF045780">
    <property type="entry name" value="TrlF_fam_ATP"/>
    <property type="match status" value="1"/>
</dbReference>
<reference evidence="2 3" key="1">
    <citation type="submission" date="2021-03" db="EMBL/GenBank/DDBJ databases">
        <title>P. granadensis CT364 genome publication.</title>
        <authorList>
            <person name="Stach J."/>
            <person name="Montero-Calasanz Md.C."/>
        </authorList>
    </citation>
    <scope>NUCLEOTIDE SEQUENCE [LARGE SCALE GENOMIC DNA]</scope>
    <source>
        <strain evidence="2 3">CT364</strain>
    </source>
</reference>
<keyword evidence="1" id="KW-0175">Coiled coil</keyword>
<organism evidence="2 3">
    <name type="scientific">Pseudomonas granadensis</name>
    <dbReference type="NCBI Taxonomy" id="1421430"/>
    <lineage>
        <taxon>Bacteria</taxon>
        <taxon>Pseudomonadati</taxon>
        <taxon>Pseudomonadota</taxon>
        <taxon>Gammaproteobacteria</taxon>
        <taxon>Pseudomonadales</taxon>
        <taxon>Pseudomonadaceae</taxon>
        <taxon>Pseudomonas</taxon>
    </lineage>
</organism>
<protein>
    <submittedName>
        <fullName evidence="2">ABC transporter</fullName>
    </submittedName>
</protein>
<feature type="coiled-coil region" evidence="1">
    <location>
        <begin position="461"/>
        <end position="581"/>
    </location>
</feature>
<gene>
    <name evidence="2" type="ORF">JN757_16615</name>
</gene>
<proteinExistence type="predicted"/>
<accession>A0ABX7GN41</accession>
<dbReference type="PANTHER" id="PTHR32182">
    <property type="entry name" value="DNA REPLICATION AND REPAIR PROTEIN RECF"/>
    <property type="match status" value="1"/>
</dbReference>
<evidence type="ECO:0000256" key="1">
    <source>
        <dbReference type="SAM" id="Coils"/>
    </source>
</evidence>
<dbReference type="InterPro" id="IPR054787">
    <property type="entry name" value="TrlF_ATPase"/>
</dbReference>
<evidence type="ECO:0000313" key="3">
    <source>
        <dbReference type="Proteomes" id="UP000663686"/>
    </source>
</evidence>
<dbReference type="PANTHER" id="PTHR32182:SF22">
    <property type="entry name" value="ATP-DEPENDENT ENDONUCLEASE, OLD FAMILY-RELATED"/>
    <property type="match status" value="1"/>
</dbReference>
<sequence length="982" mass="109707">MIKALNSAKPDVFALMDYFTFDGWFALKRRLAEADAPKLTKTVFPGIELRLAAPMRGRLNAHVLFSNELDDQTLKDFQARLRIPLGDRPLSDAALIAFAREAPEGLLKPHGIKPEQIAEDDDLAYIAGAKIIELSCESYKDAIAKVPDDQAIGFMPYDTNDGLNDVKWTEHYSYFLGLVRCSPIFESRNAELRSAFVGEKTPGNAGFYAGIRKGLNDVSRLVVAGSDAHCFVGTPGNPDKRGYGDFPSDKKTWIKADPTFRGLQQAIREPAKRSFIGLLPPKLEHIAGNKTDFIDKIVISKVQGSMLSSQWLDDVQLPLSSDLVAIIGNKGSGKSALADVLALLGNSRQTSHFSFLRKERFRGKAGEPARQFEGSLVWLDGTVSTFNLNNDPPAQNVEMVRYIPQGHFEDLCNAHVTGQSDAFENELRSVIFSHTDEAIRLGALDFNQLIDKQESTFRLRLNEFRKDLKRVNLEITGYESQLHPLIKKSLQEQLALKQRQLTEHEAVRPVEMEKPSADLSPEQQAIAATLEKIAAEIKRLENERTSGHETASQLAAKSKALADVKEQVRLLQRTYEQFVADTSKDLALLEVPVTDLVKVELNLNPLDQLAEVVLADQVAIGVSTKAAEEARQEFLEQQTAAKAQLDQPQLIYQNYLLAVDEWQRKYQDLVGAADAPETVKGLETRIAQIDALPELLKIQRRSRQALAGDIYDILDAQRCAREALFKPVEELIQSNSLIREEYKLGFKAKLGGSIEPFASTLFTLLKQNVGEFRGEDESFNTVRRLGEAVDFDNRDDAVAFAQTLHDKIAVAAATIGDKVEYGIDSMLRKDKTANEVYDLLFDFSYLEPRYSLMFQDAEIEQLSPGQRGALLLIFYLLVDKGRTPIILDQPEENLDNETVVSLLVPVLTEAKKRRQIIMVTHNPNLAVVCDAEQIIWSHFDRANGQKISYTSGAIESPVINGHAVKVLEGTKPAFDNRRFKYH</sequence>